<proteinExistence type="predicted"/>
<name>G8WS36_STREN</name>
<gene>
    <name evidence="1" type="ordered locus">SCATT_24250</name>
</gene>
<dbReference type="HOGENOM" id="CLU_3104202_0_0_11"/>
<dbReference type="EMBL" id="CP003219">
    <property type="protein sequence ID" value="AEW94796.1"/>
    <property type="molecule type" value="Genomic_DNA"/>
</dbReference>
<accession>G8WS36</accession>
<sequence>MGRQVFAEQPEHAVLVAVGGLGTHLAQQFLHGAPLPQGMYRAKSRLPLARQ</sequence>
<evidence type="ECO:0000313" key="2">
    <source>
        <dbReference type="Proteomes" id="UP000007842"/>
    </source>
</evidence>
<dbReference type="Proteomes" id="UP000007842">
    <property type="component" value="Chromosome"/>
</dbReference>
<dbReference type="KEGG" id="scy:SCATT_24250"/>
<organism evidence="1 2">
    <name type="scientific">Streptantibioticus cattleyicolor (strain ATCC 35852 / DSM 46488 / JCM 4925 / NBRC 14057 / NRRL 8057)</name>
    <name type="common">Streptomyces cattleya</name>
    <dbReference type="NCBI Taxonomy" id="1003195"/>
    <lineage>
        <taxon>Bacteria</taxon>
        <taxon>Bacillati</taxon>
        <taxon>Actinomycetota</taxon>
        <taxon>Actinomycetes</taxon>
        <taxon>Kitasatosporales</taxon>
        <taxon>Streptomycetaceae</taxon>
        <taxon>Streptantibioticus</taxon>
    </lineage>
</organism>
<dbReference type="RefSeq" id="WP_014627880.1">
    <property type="nucleotide sequence ID" value="NC_016111.1"/>
</dbReference>
<reference evidence="2" key="1">
    <citation type="submission" date="2011-12" db="EMBL/GenBank/DDBJ databases">
        <title>Complete genome sequence of Streptomyces cattleya strain DSM 46488.</title>
        <authorList>
            <person name="Ou H.-Y."/>
            <person name="Li P."/>
            <person name="Zhao C."/>
            <person name="O'Hagan D."/>
            <person name="Deng Z."/>
        </authorList>
    </citation>
    <scope>NUCLEOTIDE SEQUENCE [LARGE SCALE GENOMIC DNA]</scope>
    <source>
        <strain evidence="2">ATCC 35852 / DSM 46488 / JCM 4925 / NBRC 14057 / NRRL 8057</strain>
    </source>
</reference>
<keyword evidence="2" id="KW-1185">Reference proteome</keyword>
<dbReference type="AlphaFoldDB" id="G8WS36"/>
<evidence type="ECO:0000313" key="1">
    <source>
        <dbReference type="EMBL" id="AEW94796.1"/>
    </source>
</evidence>
<protein>
    <submittedName>
        <fullName evidence="1">Uncharacterized protein</fullName>
    </submittedName>
</protein>